<evidence type="ECO:0000256" key="1">
    <source>
        <dbReference type="SAM" id="MobiDB-lite"/>
    </source>
</evidence>
<dbReference type="Proteomes" id="UP000596661">
    <property type="component" value="Chromosome 7"/>
</dbReference>
<protein>
    <submittedName>
        <fullName evidence="2">Uncharacterized protein</fullName>
    </submittedName>
</protein>
<reference evidence="2" key="2">
    <citation type="submission" date="2021-03" db="UniProtKB">
        <authorList>
            <consortium name="EnsemblPlants"/>
        </authorList>
    </citation>
    <scope>IDENTIFICATION</scope>
</reference>
<accession>A0A803Q1G3</accession>
<keyword evidence="3" id="KW-1185">Reference proteome</keyword>
<dbReference type="PANTHER" id="PTHR33116:SF84">
    <property type="entry name" value="RNA-DIRECTED DNA POLYMERASE"/>
    <property type="match status" value="1"/>
</dbReference>
<dbReference type="Gramene" id="evm.model.07.1139">
    <property type="protein sequence ID" value="cds.evm.model.07.1139"/>
    <property type="gene ID" value="evm.TU.07.1139"/>
</dbReference>
<proteinExistence type="predicted"/>
<evidence type="ECO:0000313" key="3">
    <source>
        <dbReference type="Proteomes" id="UP000596661"/>
    </source>
</evidence>
<dbReference type="PANTHER" id="PTHR33116">
    <property type="entry name" value="REVERSE TRANSCRIPTASE ZINC-BINDING DOMAIN-CONTAINING PROTEIN-RELATED-RELATED"/>
    <property type="match status" value="1"/>
</dbReference>
<dbReference type="EnsemblPlants" id="evm.model.07.1139">
    <property type="protein sequence ID" value="cds.evm.model.07.1139"/>
    <property type="gene ID" value="evm.TU.07.1139"/>
</dbReference>
<sequence length="395" mass="43627">MVNRPKRLQWVRIKVLGFSLSSFLSAPRAGAMAKTRATHSKPKSPVKKKKKRDPDSTADEDDTDELMNAEKEVANSLALELSDSIRRDAIRMDFTHFMEAKQCREAQNMSANADSRGKDVIPPILRSGVETSDHLFFECPFTLDCLQQTKVWLGWKATATRLDSLVKSIGRRKTFGFQKRVMAAAIAALVYLIWKARNRKFWQQIDEKPNAIIQQLKNTCKNIIHSGLSQLGPKTSTPNSCKAGKTLLKARSPTSNAWSGSMVSIEAFVNLMYDSTYLGPSYAPQELVDGQYLGVRMIVDGREFKMESTLELMPLWIDQYDSYTGSLFIRFSVNVDFLVLPGRCGPLKIVATCSSTSGGAKPRGYGFSGIEDTIVSVVGASGAGCAGSCIPRTRG</sequence>
<reference evidence="2" key="1">
    <citation type="submission" date="2018-11" db="EMBL/GenBank/DDBJ databases">
        <authorList>
            <person name="Grassa J C."/>
        </authorList>
    </citation>
    <scope>NUCLEOTIDE SEQUENCE [LARGE SCALE GENOMIC DNA]</scope>
</reference>
<dbReference type="AlphaFoldDB" id="A0A803Q1G3"/>
<feature type="compositionally biased region" description="Basic residues" evidence="1">
    <location>
        <begin position="36"/>
        <end position="51"/>
    </location>
</feature>
<organism evidence="2 3">
    <name type="scientific">Cannabis sativa</name>
    <name type="common">Hemp</name>
    <name type="synonym">Marijuana</name>
    <dbReference type="NCBI Taxonomy" id="3483"/>
    <lineage>
        <taxon>Eukaryota</taxon>
        <taxon>Viridiplantae</taxon>
        <taxon>Streptophyta</taxon>
        <taxon>Embryophyta</taxon>
        <taxon>Tracheophyta</taxon>
        <taxon>Spermatophyta</taxon>
        <taxon>Magnoliopsida</taxon>
        <taxon>eudicotyledons</taxon>
        <taxon>Gunneridae</taxon>
        <taxon>Pentapetalae</taxon>
        <taxon>rosids</taxon>
        <taxon>fabids</taxon>
        <taxon>Rosales</taxon>
        <taxon>Cannabaceae</taxon>
        <taxon>Cannabis</taxon>
    </lineage>
</organism>
<evidence type="ECO:0000313" key="2">
    <source>
        <dbReference type="EnsemblPlants" id="cds.evm.model.07.1139"/>
    </source>
</evidence>
<name>A0A803Q1G3_CANSA</name>
<feature type="region of interest" description="Disordered" evidence="1">
    <location>
        <begin position="32"/>
        <end position="64"/>
    </location>
</feature>
<dbReference type="EMBL" id="UZAU01000655">
    <property type="status" value="NOT_ANNOTATED_CDS"/>
    <property type="molecule type" value="Genomic_DNA"/>
</dbReference>